<sequence>MIQWYTRWNRRASKWLWWVVIAGLLASLPLAYERIMTESSSNKIEFVFDYRDLLDIAEFRPNPSEFVDEQLDAMKRAGIESMAVYESTLNELRLAQRVDLYSSRDAALITGQPAAAGENFTYVLFKDQESQQRLQPMVERAFQTQGITVRPWSYEDRQGLVVEASLEEASLKVMDPDPFALEHLQNKGFRIVARLSNRSLPFSAEDMDRKLSLFKEAGAKSIIFEGESVPGYTGKEDSPELEQMAELLDKYDMALAAIELQKAPQKGFNYLAKESRYNVFRLHSLSEAEADRLGGNLTEQEQEERIQVIADRFVLAAKDRNIKMIFLNARPSKNLERASYTDPLEQIRETLRGEEGALKRIVKAGYTLGPAHSFTIYNSSWQGLLKPVAVIGSVAVIALTLAHFFPWLLLISFVLGAVMAGGLYILSPNMLFKMLALGVGVCAPTLGMILAIQSIRKRRAGKLTGAKMGFAINLFIRTSLISMIGVVFIVALLNNIIYSLVIDQYRGVSLLHLAPILIIGIYLLFFSEGLKPGEIVNRAKSLLSSTVTVLWVVIAGALVAMIMYYLSRTGNEGKASAFEKLFRALLENNLGVRPRIKEFLFAHPVFILGAYLAVKYRPSALYIFILGIIGQLSIVDTFAHLHTPVYISSIRVGYGLLLGIIVGILFIVVWELLARSWRRWVLPSRE</sequence>
<dbReference type="RefSeq" id="WP_379289131.1">
    <property type="nucleotide sequence ID" value="NZ_JBHTIU010000048.1"/>
</dbReference>
<feature type="transmembrane region" description="Helical" evidence="1">
    <location>
        <begin position="510"/>
        <end position="530"/>
    </location>
</feature>
<feature type="transmembrane region" description="Helical" evidence="1">
    <location>
        <begin position="542"/>
        <end position="566"/>
    </location>
</feature>
<dbReference type="Pfam" id="PF18949">
    <property type="entry name" value="DUF5693"/>
    <property type="match status" value="1"/>
</dbReference>
<evidence type="ECO:0000313" key="2">
    <source>
        <dbReference type="EMBL" id="MFD0870458.1"/>
    </source>
</evidence>
<organism evidence="2 3">
    <name type="scientific">Paenibacillus residui</name>
    <dbReference type="NCBI Taxonomy" id="629724"/>
    <lineage>
        <taxon>Bacteria</taxon>
        <taxon>Bacillati</taxon>
        <taxon>Bacillota</taxon>
        <taxon>Bacilli</taxon>
        <taxon>Bacillales</taxon>
        <taxon>Paenibacillaceae</taxon>
        <taxon>Paenibacillus</taxon>
    </lineage>
</organism>
<protein>
    <submittedName>
        <fullName evidence="2">DUF5693 family protein</fullName>
    </submittedName>
</protein>
<name>A0ABW3DAB9_9BACL</name>
<feature type="transmembrane region" description="Helical" evidence="1">
    <location>
        <begin position="432"/>
        <end position="453"/>
    </location>
</feature>
<feature type="transmembrane region" description="Helical" evidence="1">
    <location>
        <begin position="621"/>
        <end position="641"/>
    </location>
</feature>
<dbReference type="Proteomes" id="UP001597120">
    <property type="component" value="Unassembled WGS sequence"/>
</dbReference>
<dbReference type="EMBL" id="JBHTIU010000048">
    <property type="protein sequence ID" value="MFD0870458.1"/>
    <property type="molecule type" value="Genomic_DNA"/>
</dbReference>
<keyword evidence="1" id="KW-0472">Membrane</keyword>
<feature type="transmembrane region" description="Helical" evidence="1">
    <location>
        <begin position="474"/>
        <end position="498"/>
    </location>
</feature>
<keyword evidence="3" id="KW-1185">Reference proteome</keyword>
<evidence type="ECO:0000256" key="1">
    <source>
        <dbReference type="SAM" id="Phobius"/>
    </source>
</evidence>
<feature type="transmembrane region" description="Helical" evidence="1">
    <location>
        <begin position="407"/>
        <end position="426"/>
    </location>
</feature>
<keyword evidence="1" id="KW-0812">Transmembrane</keyword>
<gene>
    <name evidence="2" type="ORF">ACFQ03_14985</name>
</gene>
<comment type="caution">
    <text evidence="2">The sequence shown here is derived from an EMBL/GenBank/DDBJ whole genome shotgun (WGS) entry which is preliminary data.</text>
</comment>
<keyword evidence="1" id="KW-1133">Transmembrane helix</keyword>
<proteinExistence type="predicted"/>
<accession>A0ABW3DAB9</accession>
<dbReference type="InterPro" id="IPR043748">
    <property type="entry name" value="DUF5693"/>
</dbReference>
<feature type="transmembrane region" description="Helical" evidence="1">
    <location>
        <begin position="653"/>
        <end position="673"/>
    </location>
</feature>
<reference evidence="3" key="1">
    <citation type="journal article" date="2019" name="Int. J. Syst. Evol. Microbiol.">
        <title>The Global Catalogue of Microorganisms (GCM) 10K type strain sequencing project: providing services to taxonomists for standard genome sequencing and annotation.</title>
        <authorList>
            <consortium name="The Broad Institute Genomics Platform"/>
            <consortium name="The Broad Institute Genome Sequencing Center for Infectious Disease"/>
            <person name="Wu L."/>
            <person name="Ma J."/>
        </authorList>
    </citation>
    <scope>NUCLEOTIDE SEQUENCE [LARGE SCALE GENOMIC DNA]</scope>
    <source>
        <strain evidence="3">CCUG 57263</strain>
    </source>
</reference>
<evidence type="ECO:0000313" key="3">
    <source>
        <dbReference type="Proteomes" id="UP001597120"/>
    </source>
</evidence>